<evidence type="ECO:0000313" key="5">
    <source>
        <dbReference type="EMBL" id="CAA6826576.1"/>
    </source>
</evidence>
<dbReference type="CDD" id="cd18793">
    <property type="entry name" value="SF2_C_SNF"/>
    <property type="match status" value="1"/>
</dbReference>
<dbReference type="Gene3D" id="3.40.50.300">
    <property type="entry name" value="P-loop containing nucleotide triphosphate hydrolases"/>
    <property type="match status" value="1"/>
</dbReference>
<dbReference type="SUPFAM" id="SSF52540">
    <property type="entry name" value="P-loop containing nucleoside triphosphate hydrolases"/>
    <property type="match status" value="2"/>
</dbReference>
<dbReference type="SMART" id="SM00487">
    <property type="entry name" value="DEXDc"/>
    <property type="match status" value="1"/>
</dbReference>
<dbReference type="SMART" id="SM00490">
    <property type="entry name" value="HELICc"/>
    <property type="match status" value="1"/>
</dbReference>
<name>A0A6S6UFE5_9GAMM</name>
<dbReference type="Pfam" id="PF00176">
    <property type="entry name" value="SNF2-rel_dom"/>
    <property type="match status" value="1"/>
</dbReference>
<dbReference type="GO" id="GO:0004386">
    <property type="term" value="F:helicase activity"/>
    <property type="evidence" value="ECO:0007669"/>
    <property type="project" value="UniProtKB-KW"/>
</dbReference>
<protein>
    <submittedName>
        <fullName evidence="5">SNF2-related protein</fullName>
    </submittedName>
</protein>
<proteinExistence type="predicted"/>
<organism evidence="5">
    <name type="scientific">uncultured Thiotrichaceae bacterium</name>
    <dbReference type="NCBI Taxonomy" id="298394"/>
    <lineage>
        <taxon>Bacteria</taxon>
        <taxon>Pseudomonadati</taxon>
        <taxon>Pseudomonadota</taxon>
        <taxon>Gammaproteobacteria</taxon>
        <taxon>Thiotrichales</taxon>
        <taxon>Thiotrichaceae</taxon>
        <taxon>environmental samples</taxon>
    </lineage>
</organism>
<dbReference type="InterPro" id="IPR000330">
    <property type="entry name" value="SNF2_N"/>
</dbReference>
<dbReference type="InterPro" id="IPR038718">
    <property type="entry name" value="SNF2-like_sf"/>
</dbReference>
<feature type="domain" description="Helicase C-terminal" evidence="4">
    <location>
        <begin position="283"/>
        <end position="440"/>
    </location>
</feature>
<dbReference type="PROSITE" id="PS51194">
    <property type="entry name" value="HELICASE_CTER"/>
    <property type="match status" value="1"/>
</dbReference>
<dbReference type="InterPro" id="IPR027417">
    <property type="entry name" value="P-loop_NTPase"/>
</dbReference>
<reference evidence="5" key="1">
    <citation type="submission" date="2020-01" db="EMBL/GenBank/DDBJ databases">
        <authorList>
            <person name="Meier V. D."/>
            <person name="Meier V D."/>
        </authorList>
    </citation>
    <scope>NUCLEOTIDE SEQUENCE</scope>
    <source>
        <strain evidence="5">HLG_WM_MAG_08</strain>
    </source>
</reference>
<gene>
    <name evidence="5" type="ORF">HELGO_WM64860</name>
</gene>
<keyword evidence="2" id="KW-0067">ATP-binding</keyword>
<dbReference type="InterPro" id="IPR014001">
    <property type="entry name" value="Helicase_ATP-bd"/>
</dbReference>
<evidence type="ECO:0000256" key="1">
    <source>
        <dbReference type="ARBA" id="ARBA00022801"/>
    </source>
</evidence>
<evidence type="ECO:0000256" key="2">
    <source>
        <dbReference type="ARBA" id="ARBA00022806"/>
    </source>
</evidence>
<dbReference type="Gene3D" id="3.40.50.10810">
    <property type="entry name" value="Tandem AAA-ATPase domain"/>
    <property type="match status" value="1"/>
</dbReference>
<dbReference type="GO" id="GO:0016787">
    <property type="term" value="F:hydrolase activity"/>
    <property type="evidence" value="ECO:0007669"/>
    <property type="project" value="UniProtKB-KW"/>
</dbReference>
<dbReference type="InterPro" id="IPR001650">
    <property type="entry name" value="Helicase_C-like"/>
</dbReference>
<dbReference type="GO" id="GO:0005524">
    <property type="term" value="F:ATP binding"/>
    <property type="evidence" value="ECO:0007669"/>
    <property type="project" value="InterPro"/>
</dbReference>
<accession>A0A6S6UFE5</accession>
<keyword evidence="2" id="KW-0347">Helicase</keyword>
<keyword evidence="2" id="KW-0547">Nucleotide-binding</keyword>
<evidence type="ECO:0000259" key="4">
    <source>
        <dbReference type="PROSITE" id="PS51194"/>
    </source>
</evidence>
<dbReference type="InterPro" id="IPR049730">
    <property type="entry name" value="SNF2/RAD54-like_C"/>
</dbReference>
<sequence length="458" mass="51886">NPCLADDMGLGKTIQIIALLLHEREQAAPLPTLLIAPTSVLGNWQKEIEKFAPSLVSRIHHGSKRATERKEFIESIAGADVVITSFTIARKDSKLFNQHSWQRVVVDEAQNIKNPRSAQAKAICALKAPHRIAMTGTPIENRLMDMWSLFNFLNPGYLGTSAQFKKGYETPVQRDGDQYRSRQLKQLVHPFILRRLKTDKSIISDLPEKIEQKVYCNLTKEQASLYQAVVDDVQEQLEDAEGMQRKGLILSTLMKLKQICNHPAQFLQDSSVFSEARSHKLARLNEMAEEALEESESLLVFTQFTEVGSQLESLLRDKYGCPVYYLHGGTSRTRREQMIEAFQSQDTPAGIFILSLKAGGVGITLTQANHVFHFDRWWNPAVENQATDRAYRIGQEKTVFAHKMVTLGTLEERIDKMLEDKQALADNIVGTDESWLTEMDNAAFQQLIQLNRNTIMEA</sequence>
<dbReference type="AlphaFoldDB" id="A0A6S6UFE5"/>
<dbReference type="PANTHER" id="PTHR10799">
    <property type="entry name" value="SNF2/RAD54 HELICASE FAMILY"/>
    <property type="match status" value="1"/>
</dbReference>
<dbReference type="PROSITE" id="PS51192">
    <property type="entry name" value="HELICASE_ATP_BIND_1"/>
    <property type="match status" value="1"/>
</dbReference>
<dbReference type="Pfam" id="PF00271">
    <property type="entry name" value="Helicase_C"/>
    <property type="match status" value="1"/>
</dbReference>
<dbReference type="FunFam" id="3.40.50.300:FF:000533">
    <property type="entry name" value="Helicase, Snf2 family"/>
    <property type="match status" value="1"/>
</dbReference>
<feature type="domain" description="Helicase ATP-binding" evidence="3">
    <location>
        <begin position="1"/>
        <end position="156"/>
    </location>
</feature>
<dbReference type="EMBL" id="CACVAV010000427">
    <property type="protein sequence ID" value="CAA6826576.1"/>
    <property type="molecule type" value="Genomic_DNA"/>
</dbReference>
<evidence type="ECO:0000259" key="3">
    <source>
        <dbReference type="PROSITE" id="PS51192"/>
    </source>
</evidence>
<keyword evidence="1" id="KW-0378">Hydrolase</keyword>
<feature type="non-terminal residue" evidence="5">
    <location>
        <position position="1"/>
    </location>
</feature>